<evidence type="ECO:0000256" key="1">
    <source>
        <dbReference type="SAM" id="SignalP"/>
    </source>
</evidence>
<accession>C0EIY0</accession>
<feature type="signal peptide" evidence="1">
    <location>
        <begin position="1"/>
        <end position="24"/>
    </location>
</feature>
<dbReference type="eggNOG" id="COG1653">
    <property type="taxonomic scope" value="Bacteria"/>
</dbReference>
<dbReference type="Pfam" id="PF12010">
    <property type="entry name" value="DUF3502"/>
    <property type="match status" value="1"/>
</dbReference>
<feature type="chain" id="PRO_5038782571" evidence="1">
    <location>
        <begin position="25"/>
        <end position="485"/>
    </location>
</feature>
<proteinExistence type="predicted"/>
<evidence type="ECO:0000313" key="3">
    <source>
        <dbReference type="EMBL" id="EEG28567.1"/>
    </source>
</evidence>
<dbReference type="InterPro" id="IPR022627">
    <property type="entry name" value="DUF3502"/>
</dbReference>
<evidence type="ECO:0000259" key="2">
    <source>
        <dbReference type="Pfam" id="PF12010"/>
    </source>
</evidence>
<dbReference type="InterPro" id="IPR006059">
    <property type="entry name" value="SBP"/>
</dbReference>
<dbReference type="PANTHER" id="PTHR43649">
    <property type="entry name" value="ARABINOSE-BINDING PROTEIN-RELATED"/>
    <property type="match status" value="1"/>
</dbReference>
<reference evidence="3 4" key="1">
    <citation type="submission" date="2009-01" db="EMBL/GenBank/DDBJ databases">
        <authorList>
            <person name="Fulton L."/>
            <person name="Clifton S."/>
            <person name="Fulton B."/>
            <person name="Xu J."/>
            <person name="Minx P."/>
            <person name="Pepin K.H."/>
            <person name="Johnson M."/>
            <person name="Bhonagiri V."/>
            <person name="Nash W.E."/>
            <person name="Mardis E.R."/>
            <person name="Wilson R.K."/>
        </authorList>
    </citation>
    <scope>NUCLEOTIDE SEQUENCE [LARGE SCALE GENOMIC DNA]</scope>
    <source>
        <strain evidence="3 4">DSM 5476</strain>
    </source>
</reference>
<dbReference type="SUPFAM" id="SSF53850">
    <property type="entry name" value="Periplasmic binding protein-like II"/>
    <property type="match status" value="1"/>
</dbReference>
<feature type="domain" description="DUF3502" evidence="2">
    <location>
        <begin position="415"/>
        <end position="481"/>
    </location>
</feature>
<dbReference type="AlphaFoldDB" id="C0EIY0"/>
<gene>
    <name evidence="3" type="ORF">CLOSTMETH_03826</name>
</gene>
<reference evidence="3 4" key="2">
    <citation type="submission" date="2009-02" db="EMBL/GenBank/DDBJ databases">
        <title>Draft genome sequence of Clostridium methylpentosum (DSM 5476).</title>
        <authorList>
            <person name="Sudarsanam P."/>
            <person name="Ley R."/>
            <person name="Guruge J."/>
            <person name="Turnbaugh P.J."/>
            <person name="Mahowald M."/>
            <person name="Liep D."/>
            <person name="Gordon J."/>
        </authorList>
    </citation>
    <scope>NUCLEOTIDE SEQUENCE [LARGE SCALE GENOMIC DNA]</scope>
    <source>
        <strain evidence="3 4">DSM 5476</strain>
    </source>
</reference>
<dbReference type="PANTHER" id="PTHR43649:SF17">
    <property type="entry name" value="ABC TRANSPORTER SOLUTE BINDING PROTEIN-SUGAR TRANSPORT"/>
    <property type="match status" value="1"/>
</dbReference>
<dbReference type="Pfam" id="PF01547">
    <property type="entry name" value="SBP_bac_1"/>
    <property type="match status" value="1"/>
</dbReference>
<organism evidence="3 4">
    <name type="scientific">[Clostridium] methylpentosum DSM 5476</name>
    <dbReference type="NCBI Taxonomy" id="537013"/>
    <lineage>
        <taxon>Bacteria</taxon>
        <taxon>Bacillati</taxon>
        <taxon>Bacillota</taxon>
        <taxon>Clostridia</taxon>
        <taxon>Eubacteriales</taxon>
        <taxon>Oscillospiraceae</taxon>
        <taxon>Oscillospiraceae incertae sedis</taxon>
    </lineage>
</organism>
<dbReference type="Gene3D" id="3.40.190.10">
    <property type="entry name" value="Periplasmic binding protein-like II"/>
    <property type="match status" value="3"/>
</dbReference>
<keyword evidence="4" id="KW-1185">Reference proteome</keyword>
<evidence type="ECO:0000313" key="4">
    <source>
        <dbReference type="Proteomes" id="UP000003340"/>
    </source>
</evidence>
<dbReference type="EMBL" id="ACEC01000134">
    <property type="protein sequence ID" value="EEG28567.1"/>
    <property type="molecule type" value="Genomic_DNA"/>
</dbReference>
<sequence length="485" mass="55397">MKPIHAFKWAVCALLIILMAGMSGEEHRPSAPIPDTRETIRILAAQTSENAEDAPKVVDAINAMGFDYRVEILFVPFQYYQQTLHQYLTTGEQLDIIYGTNSGLFELYSQDKLFALDDLLSEYGQGILNAVKPEYFKVGRTQGKQYALPINRDFASSYGFEYRVDLAEQYGLDLTSVKTLDDLEAVFQQLTAQTDEILPLVYYNGQDWDSLGDDLGVLMDRGAGGEIVNLYATQQYRDYVERIYRWRQNGWVMDTISMSMSNTDYLRSGRVLGSLSTTKPGFDIQETRSVGAPVRSIELVAPYVTTDQVGRAMWAVTKNSPSPELAMDFLNRMYTDPTLYNLLTFGIEGEHYVFVDREQKVIDYPPGIDAQNSGYAQFLGWMYGNQYLSYIWNGNEVDIWDKTREYNDSADRSRAMGFVFDTSAVEEVWMNCRNIQNRYADALEQGYLNPAVYLDQFNRELQSAGLETVLADKQRQFDTWLGEQE</sequence>
<name>C0EIY0_9FIRM</name>
<keyword evidence="1" id="KW-0732">Signal</keyword>
<protein>
    <submittedName>
        <fullName evidence="3">ABC transporter, solute-binding protein</fullName>
    </submittedName>
</protein>
<comment type="caution">
    <text evidence="3">The sequence shown here is derived from an EMBL/GenBank/DDBJ whole genome shotgun (WGS) entry which is preliminary data.</text>
</comment>
<dbReference type="HOGENOM" id="CLU_037301_1_0_9"/>
<dbReference type="InterPro" id="IPR050490">
    <property type="entry name" value="Bact_solute-bd_prot1"/>
</dbReference>
<dbReference type="Proteomes" id="UP000003340">
    <property type="component" value="Unassembled WGS sequence"/>
</dbReference>
<dbReference type="STRING" id="537013.CLOSTMETH_03826"/>